<dbReference type="EMBL" id="LCEK01000014">
    <property type="protein sequence ID" value="KKS72079.1"/>
    <property type="molecule type" value="Genomic_DNA"/>
</dbReference>
<evidence type="ECO:0000256" key="2">
    <source>
        <dbReference type="ARBA" id="ARBA00023125"/>
    </source>
</evidence>
<evidence type="ECO:0000256" key="4">
    <source>
        <dbReference type="PROSITE-ProRule" id="PRU00335"/>
    </source>
</evidence>
<comment type="caution">
    <text evidence="6">The sequence shown here is derived from an EMBL/GenBank/DDBJ whole genome shotgun (WGS) entry which is preliminary data.</text>
</comment>
<dbReference type="Gene3D" id="1.10.357.10">
    <property type="entry name" value="Tetracycline Repressor, domain 2"/>
    <property type="match status" value="1"/>
</dbReference>
<dbReference type="PANTHER" id="PTHR30055:SF234">
    <property type="entry name" value="HTH-TYPE TRANSCRIPTIONAL REGULATOR BETI"/>
    <property type="match status" value="1"/>
</dbReference>
<evidence type="ECO:0000256" key="1">
    <source>
        <dbReference type="ARBA" id="ARBA00023015"/>
    </source>
</evidence>
<dbReference type="SUPFAM" id="SSF46689">
    <property type="entry name" value="Homeodomain-like"/>
    <property type="match status" value="1"/>
</dbReference>
<dbReference type="PROSITE" id="PS01081">
    <property type="entry name" value="HTH_TETR_1"/>
    <property type="match status" value="1"/>
</dbReference>
<dbReference type="InterPro" id="IPR050109">
    <property type="entry name" value="HTH-type_TetR-like_transc_reg"/>
</dbReference>
<protein>
    <submittedName>
        <fullName evidence="6">Transcriptional regulator, TetR family protein</fullName>
    </submittedName>
</protein>
<keyword evidence="3" id="KW-0804">Transcription</keyword>
<dbReference type="GO" id="GO:0000976">
    <property type="term" value="F:transcription cis-regulatory region binding"/>
    <property type="evidence" value="ECO:0007669"/>
    <property type="project" value="TreeGrafter"/>
</dbReference>
<keyword evidence="2 4" id="KW-0238">DNA-binding</keyword>
<evidence type="ECO:0000313" key="6">
    <source>
        <dbReference type="EMBL" id="KKS72079.1"/>
    </source>
</evidence>
<dbReference type="GO" id="GO:0003700">
    <property type="term" value="F:DNA-binding transcription factor activity"/>
    <property type="evidence" value="ECO:0007669"/>
    <property type="project" value="TreeGrafter"/>
</dbReference>
<proteinExistence type="predicted"/>
<dbReference type="InterPro" id="IPR001647">
    <property type="entry name" value="HTH_TetR"/>
</dbReference>
<sequence length="180" mass="20195">MEQRATTKEHIISEAKKLFTSQGFAEVSMSMIAKEVGITKAALYHFFENKASIYITVIEDVFLAIGEVLDAAVATPAAAIPLVDVTEHVIAVGMQEGNVILRMDKCPLLTEKEHMHTLFQTFFQKVEHLLAHYDVPETGLAAHVFLNAVHGYIKWAHIDPDVPDIRRYSDYLATLFHTKT</sequence>
<dbReference type="PANTHER" id="PTHR30055">
    <property type="entry name" value="HTH-TYPE TRANSCRIPTIONAL REGULATOR RUTR"/>
    <property type="match status" value="1"/>
</dbReference>
<organism evidence="6 7">
    <name type="scientific">Candidatus Magasanikbacteria bacterium GW2011_GWE2_42_7</name>
    <dbReference type="NCBI Taxonomy" id="1619052"/>
    <lineage>
        <taxon>Bacteria</taxon>
        <taxon>Candidatus Magasanikiibacteriota</taxon>
    </lineage>
</organism>
<name>A0A0G1BFW1_9BACT</name>
<gene>
    <name evidence="6" type="ORF">UV42_C0014G0018</name>
</gene>
<accession>A0A0G1BFW1</accession>
<dbReference type="InterPro" id="IPR023772">
    <property type="entry name" value="DNA-bd_HTH_TetR-type_CS"/>
</dbReference>
<evidence type="ECO:0000256" key="3">
    <source>
        <dbReference type="ARBA" id="ARBA00023163"/>
    </source>
</evidence>
<feature type="domain" description="HTH tetR-type" evidence="5">
    <location>
        <begin position="5"/>
        <end position="65"/>
    </location>
</feature>
<evidence type="ECO:0000259" key="5">
    <source>
        <dbReference type="PROSITE" id="PS50977"/>
    </source>
</evidence>
<dbReference type="AlphaFoldDB" id="A0A0G1BFW1"/>
<evidence type="ECO:0000313" key="7">
    <source>
        <dbReference type="Proteomes" id="UP000033867"/>
    </source>
</evidence>
<dbReference type="PROSITE" id="PS50977">
    <property type="entry name" value="HTH_TETR_2"/>
    <property type="match status" value="1"/>
</dbReference>
<dbReference type="Proteomes" id="UP000033867">
    <property type="component" value="Unassembled WGS sequence"/>
</dbReference>
<keyword evidence="1" id="KW-0805">Transcription regulation</keyword>
<dbReference type="InterPro" id="IPR009057">
    <property type="entry name" value="Homeodomain-like_sf"/>
</dbReference>
<reference evidence="6 7" key="1">
    <citation type="journal article" date="2015" name="Nature">
        <title>rRNA introns, odd ribosomes, and small enigmatic genomes across a large radiation of phyla.</title>
        <authorList>
            <person name="Brown C.T."/>
            <person name="Hug L.A."/>
            <person name="Thomas B.C."/>
            <person name="Sharon I."/>
            <person name="Castelle C.J."/>
            <person name="Singh A."/>
            <person name="Wilkins M.J."/>
            <person name="Williams K.H."/>
            <person name="Banfield J.F."/>
        </authorList>
    </citation>
    <scope>NUCLEOTIDE SEQUENCE [LARGE SCALE GENOMIC DNA]</scope>
</reference>
<dbReference type="PRINTS" id="PR00455">
    <property type="entry name" value="HTHTETR"/>
</dbReference>
<dbReference type="Pfam" id="PF00440">
    <property type="entry name" value="TetR_N"/>
    <property type="match status" value="1"/>
</dbReference>
<feature type="DNA-binding region" description="H-T-H motif" evidence="4">
    <location>
        <begin position="28"/>
        <end position="47"/>
    </location>
</feature>